<feature type="compositionally biased region" description="Basic and acidic residues" evidence="1">
    <location>
        <begin position="33"/>
        <end position="53"/>
    </location>
</feature>
<accession>A0A0P1BL46</accession>
<feature type="region of interest" description="Disordered" evidence="1">
    <location>
        <begin position="17"/>
        <end position="195"/>
    </location>
</feature>
<name>A0A0P1BL46_9BASI</name>
<dbReference type="Proteomes" id="UP000054845">
    <property type="component" value="Unassembled WGS sequence"/>
</dbReference>
<evidence type="ECO:0000313" key="3">
    <source>
        <dbReference type="Proteomes" id="UP000054845"/>
    </source>
</evidence>
<dbReference type="AlphaFoldDB" id="A0A0P1BL46"/>
<feature type="compositionally biased region" description="Pro residues" evidence="1">
    <location>
        <begin position="62"/>
        <end position="71"/>
    </location>
</feature>
<feature type="compositionally biased region" description="Low complexity" evidence="1">
    <location>
        <begin position="150"/>
        <end position="195"/>
    </location>
</feature>
<sequence length="280" mass="29819">MNLALLTAPSDMMVFANRAPLTPPASPSVESRNGPEKLRQTAIKTSDKQDAVKEWVQGHPAPRIPPPPLEPPLSVDTSSSWQLVEGLSASPPARLQHGPPSPRPREKAKLSTSPSGLYKTLPLPPPPLPTSAPVVLLTAPQKPNARRSHSSQSTMSSHSSNRTRSSSSPTRRLPSSSGRLGSVSPSTTTSSSTCSLVGGHCIRDGLYDGAEIISPFADLVIAEESSSYWSDDSSDDTLTGASKFLRGRARASSATLPISPRTFSPSAVKTVMRERWIKKT</sequence>
<evidence type="ECO:0000313" key="2">
    <source>
        <dbReference type="EMBL" id="CEH17260.1"/>
    </source>
</evidence>
<proteinExistence type="predicted"/>
<organism evidence="2 3">
    <name type="scientific">Ceraceosorus bombacis</name>
    <dbReference type="NCBI Taxonomy" id="401625"/>
    <lineage>
        <taxon>Eukaryota</taxon>
        <taxon>Fungi</taxon>
        <taxon>Dikarya</taxon>
        <taxon>Basidiomycota</taxon>
        <taxon>Ustilaginomycotina</taxon>
        <taxon>Exobasidiomycetes</taxon>
        <taxon>Ceraceosorales</taxon>
        <taxon>Ceraceosoraceae</taxon>
        <taxon>Ceraceosorus</taxon>
    </lineage>
</organism>
<reference evidence="3" key="1">
    <citation type="submission" date="2014-09" db="EMBL/GenBank/DDBJ databases">
        <authorList>
            <person name="Sharma Rahul"/>
            <person name="Thines Marco"/>
        </authorList>
    </citation>
    <scope>NUCLEOTIDE SEQUENCE [LARGE SCALE GENOMIC DNA]</scope>
</reference>
<evidence type="ECO:0000256" key="1">
    <source>
        <dbReference type="SAM" id="MobiDB-lite"/>
    </source>
</evidence>
<dbReference type="EMBL" id="CCYA01000254">
    <property type="protein sequence ID" value="CEH17260.1"/>
    <property type="molecule type" value="Genomic_DNA"/>
</dbReference>
<protein>
    <submittedName>
        <fullName evidence="2">Uncharacterized protein</fullName>
    </submittedName>
</protein>
<keyword evidence="3" id="KW-1185">Reference proteome</keyword>